<evidence type="ECO:0000313" key="1">
    <source>
        <dbReference type="EMBL" id="ACS90981.1"/>
    </source>
</evidence>
<evidence type="ECO:0008006" key="3">
    <source>
        <dbReference type="Google" id="ProtNLM"/>
    </source>
</evidence>
<sequence>MGDNMGTHVQTEVDDETHEVLKMLAILRGKRLKEIAREALEKYAKEHKKEVEKLIQKDPIWDTIGFWNLKKMQASGKTGGLWNGKASETRIDLHGHKCHDSVSQQNI</sequence>
<organism evidence="1 2">
    <name type="scientific">Thermococcus sibiricus (strain DSM 12597 / MM 739)</name>
    <dbReference type="NCBI Taxonomy" id="604354"/>
    <lineage>
        <taxon>Archaea</taxon>
        <taxon>Methanobacteriati</taxon>
        <taxon>Methanobacteriota</taxon>
        <taxon>Thermococci</taxon>
        <taxon>Thermococcales</taxon>
        <taxon>Thermococcaceae</taxon>
        <taxon>Thermococcus</taxon>
    </lineage>
</organism>
<dbReference type="EMBL" id="CP001463">
    <property type="protein sequence ID" value="ACS90981.1"/>
    <property type="molecule type" value="Genomic_DNA"/>
</dbReference>
<protein>
    <recommendedName>
        <fullName evidence="3">Ribbon-helix-helix protein CopG domain-containing protein</fullName>
    </recommendedName>
</protein>
<dbReference type="HOGENOM" id="CLU_2204255_0_0_2"/>
<gene>
    <name evidence="1" type="ordered locus">TSIB_1932</name>
</gene>
<reference evidence="1 2" key="1">
    <citation type="journal article" date="2009" name="Appl. Environ. Microbiol.">
        <title>Metabolic versatility and indigenous origin of the archaeon Thermococcus sibiricus, isolated from a siberian oil reservoir, as revealed by genome analysis.</title>
        <authorList>
            <person name="Mardanov A.V."/>
            <person name="Ravin N.V."/>
            <person name="Svetlitchnyi V.A."/>
            <person name="Beletsky A.V."/>
            <person name="Miroshnichenko M.L."/>
            <person name="Bonch-Osmolovskaya E.A."/>
            <person name="Skryabin K.G."/>
        </authorList>
    </citation>
    <scope>NUCLEOTIDE SEQUENCE [LARGE SCALE GENOMIC DNA]</scope>
    <source>
        <strain evidence="2">DSM 12597 / MM 739</strain>
    </source>
</reference>
<dbReference type="KEGG" id="tsi:TSIB_1932"/>
<evidence type="ECO:0000313" key="2">
    <source>
        <dbReference type="Proteomes" id="UP000009079"/>
    </source>
</evidence>
<dbReference type="eggNOG" id="arCOG07098">
    <property type="taxonomic scope" value="Archaea"/>
</dbReference>
<dbReference type="GO" id="GO:0006355">
    <property type="term" value="P:regulation of DNA-templated transcription"/>
    <property type="evidence" value="ECO:0007669"/>
    <property type="project" value="InterPro"/>
</dbReference>
<keyword evidence="2" id="KW-1185">Reference proteome</keyword>
<name>C6A000_THESM</name>
<dbReference type="Proteomes" id="UP000009079">
    <property type="component" value="Chromosome"/>
</dbReference>
<accession>C6A000</accession>
<dbReference type="InterPro" id="IPR010985">
    <property type="entry name" value="Ribbon_hlx_hlx"/>
</dbReference>
<dbReference type="STRING" id="604354.TSIB_1932"/>
<proteinExistence type="predicted"/>
<dbReference type="AlphaFoldDB" id="C6A000"/>
<dbReference type="SUPFAM" id="SSF47598">
    <property type="entry name" value="Ribbon-helix-helix"/>
    <property type="match status" value="1"/>
</dbReference>